<evidence type="ECO:0000313" key="3">
    <source>
        <dbReference type="EMBL" id="KAF0301071.1"/>
    </source>
</evidence>
<dbReference type="EMBL" id="VIIS01001200">
    <property type="protein sequence ID" value="KAF0301071.1"/>
    <property type="molecule type" value="Genomic_DNA"/>
</dbReference>
<proteinExistence type="predicted"/>
<keyword evidence="2" id="KW-0677">Repeat</keyword>
<accession>A0A6A4WGF2</accession>
<dbReference type="PANTHER" id="PTHR15261">
    <property type="entry name" value="THROMBOSPONDIN-TYPE LAMININ G DOMAIN AND EAR REPEAT-CONTAINING"/>
    <property type="match status" value="1"/>
</dbReference>
<comment type="caution">
    <text evidence="3">The sequence shown here is derived from an EMBL/GenBank/DDBJ whole genome shotgun (WGS) entry which is preliminary data.</text>
</comment>
<dbReference type="Proteomes" id="UP000440578">
    <property type="component" value="Unassembled WGS sequence"/>
</dbReference>
<reference evidence="3 4" key="1">
    <citation type="submission" date="2019-07" db="EMBL/GenBank/DDBJ databases">
        <title>Draft genome assembly of a fouling barnacle, Amphibalanus amphitrite (Darwin, 1854): The first reference genome for Thecostraca.</title>
        <authorList>
            <person name="Kim W."/>
        </authorList>
    </citation>
    <scope>NUCLEOTIDE SEQUENCE [LARGE SCALE GENOMIC DNA]</scope>
    <source>
        <strain evidence="3">SNU_AA5</strain>
        <tissue evidence="3">Soma without cirri and trophi</tissue>
    </source>
</reference>
<protein>
    <submittedName>
        <fullName evidence="3">Uncharacterized protein</fullName>
    </submittedName>
</protein>
<dbReference type="PROSITE" id="PS50912">
    <property type="entry name" value="EAR"/>
    <property type="match status" value="2"/>
</dbReference>
<organism evidence="3 4">
    <name type="scientific">Amphibalanus amphitrite</name>
    <name type="common">Striped barnacle</name>
    <name type="synonym">Balanus amphitrite</name>
    <dbReference type="NCBI Taxonomy" id="1232801"/>
    <lineage>
        <taxon>Eukaryota</taxon>
        <taxon>Metazoa</taxon>
        <taxon>Ecdysozoa</taxon>
        <taxon>Arthropoda</taxon>
        <taxon>Crustacea</taxon>
        <taxon>Multicrustacea</taxon>
        <taxon>Cirripedia</taxon>
        <taxon>Thoracica</taxon>
        <taxon>Thoracicalcarea</taxon>
        <taxon>Balanomorpha</taxon>
        <taxon>Balanoidea</taxon>
        <taxon>Balanidae</taxon>
        <taxon>Amphibalaninae</taxon>
        <taxon>Amphibalanus</taxon>
    </lineage>
</organism>
<dbReference type="AlphaFoldDB" id="A0A6A4WGF2"/>
<dbReference type="OrthoDB" id="6356419at2759"/>
<dbReference type="GO" id="GO:0007165">
    <property type="term" value="P:signal transduction"/>
    <property type="evidence" value="ECO:0007669"/>
    <property type="project" value="TreeGrafter"/>
</dbReference>
<gene>
    <name evidence="3" type="ORF">FJT64_026561</name>
</gene>
<keyword evidence="1" id="KW-0732">Signal</keyword>
<dbReference type="PANTHER" id="PTHR15261:SF4">
    <property type="entry name" value="THROMBOSPONDIN-TYPE LAMININ G DOMAIN AND EAR REPEAT-CONTAINING PROTEIN"/>
    <property type="match status" value="1"/>
</dbReference>
<keyword evidence="4" id="KW-1185">Reference proteome</keyword>
<dbReference type="InterPro" id="IPR009039">
    <property type="entry name" value="EAR"/>
</dbReference>
<sequence>MHSHSFLAVANHRNNDGSLNLYSEVLRYSLATGQYRSYQRLPTRGAVRFRHFSWGDGVSAEHFLVVANQADRDSAADEVDYRVSSVIYKFSQSQFVPFQCIPTVRARDVLPVWGTSGEFVLAFLDNAGLKLYQYTGWRFVLVTLVPLVPAAVGSAAGPDSLPSVYRLRFERRHDLLNLHTGCTQWCSGLQAELGRLQPRVDALRARLQEAPRVDQPVTFVSLHVKSTQLVHFSAVSVDNVRLPHNVTLNSGLLARLSTLRGRLQQSLITLDRLRERLDGAVSIAANHTFAQTVILTGSWHLSTVSARRLQLRALNSVTNVSELLTALVPTDRPFRGEAARLTFDSLRLSAGANLTVGTLSHVRPSSFVTLSGDHDITANKVLGGHVTAADVRAQFVNGLRVSGDTVLVQGTLPAGVSRFSSLTVADLRVQYINGIDVKKVMQQAVLSGGGRLTGPVYFAGPVTIHSATVRSINGVSVNRLLRKAFTTTGGQNITASWTVGRLIVTSDLTLAGTLGGLHVPDDFVLVNRPELSYRVGQLSFSEVTVHELTVTEKMGPVRVIDGLLQLLLTSGDQLIVSKKTVGSLHLASNSTVTGTVNGVNITEELLETALEQSASRIDGDKVIRGDVIIVSDLRLSGLLNGLDIPTMLRSALKLRDTALPAMEFKHLEISGDLRATLLNDISPTEWVMTSGVDQIITGNKALLALSAADITVDLLNGLQADGFFGSVLRTEGDQHVRGPLLFAAETVCDTVAANYVNWQGYNLTEEVVTVSGAHVITGTKLFSAPLQVADLQVTDLWVDGLVDGVNVSALLTHAADAVNTTYMTVTGSQKFTNRVTASSLVVTGKVNGDDLIATLHDAVRDALVVGGLTFDAAVTVERLTFTGSMDGVPSTDFGSDWLVSGGGQTLAGPLQSTRDAMVTTPTLTVTLGGRLNGVVGGKLLDGRIPISEEVVITQNVTIQSLATPEVTIQMEGMNFTDVMRQNQSQVVLGVKVFLGGMRALNTFSVEGPINGVRLDEVCRRTVLPGDGGVTFDKVTVHGDVTLHQVTDLLSWTVNGVALGELERHYWLRDAQQTLNGRVALSKPYFTAVEGVQTLLSGESAVTVDLRPYMANYWSLSRPQTVSGPVTFLSDVTLASLSSDKLTVLGLLNGHRLSTMRDSVLTLDGGTATGEWVLPELVVTGPVSFVTLNGIPGLALVPTSATEVHFTARQTVRYMVVLGDVILPDGGLVYRLDLSHELNSTNFLSGRPGGLAPLVVTSDVVFGCEALTFTRPLT</sequence>
<evidence type="ECO:0000256" key="2">
    <source>
        <dbReference type="ARBA" id="ARBA00022737"/>
    </source>
</evidence>
<evidence type="ECO:0000256" key="1">
    <source>
        <dbReference type="ARBA" id="ARBA00022729"/>
    </source>
</evidence>
<evidence type="ECO:0000313" key="4">
    <source>
        <dbReference type="Proteomes" id="UP000440578"/>
    </source>
</evidence>
<name>A0A6A4WGF2_AMPAM</name>